<dbReference type="Proteomes" id="UP000029870">
    <property type="component" value="Unassembled WGS sequence"/>
</dbReference>
<reference evidence="1 2" key="1">
    <citation type="journal article" date="2014" name="Genome Announc.">
        <title>Draft genome sequences of eight enterohepatic helicobacter species isolated from both laboratory and wild rodents.</title>
        <authorList>
            <person name="Sheh A."/>
            <person name="Shen Z."/>
            <person name="Fox J.G."/>
        </authorList>
    </citation>
    <scope>NUCLEOTIDE SEQUENCE [LARGE SCALE GENOMIC DNA]</scope>
    <source>
        <strain evidence="1 2">Missouri</strain>
    </source>
</reference>
<dbReference type="RefSeq" id="WP_138160798.1">
    <property type="nucleotide sequence ID" value="NZ_JAERIZ010000005.1"/>
</dbReference>
<comment type="caution">
    <text evidence="1">The sequence shown here is derived from an EMBL/GenBank/DDBJ whole genome shotgun (WGS) entry which is preliminary data.</text>
</comment>
<evidence type="ECO:0000313" key="2">
    <source>
        <dbReference type="Proteomes" id="UP000029870"/>
    </source>
</evidence>
<name>A0A6D2CAZ2_9HELI</name>
<protein>
    <submittedName>
        <fullName evidence="1">Uncharacterized protein</fullName>
    </submittedName>
</protein>
<dbReference type="GeneID" id="60657677"/>
<gene>
    <name evidence="1" type="ORF">LS77_004660</name>
</gene>
<dbReference type="EMBL" id="JRPH02000011">
    <property type="protein sequence ID" value="TLE04943.1"/>
    <property type="molecule type" value="Genomic_DNA"/>
</dbReference>
<sequence>MRITGIISLRGNGRFIDFNTFEISKIDYVLEHYSQYEKFDDKKAYFAYMGEIDSHILELKEQIDTNKESLKQKMLDLLPPNIAKSKFTTN</sequence>
<evidence type="ECO:0000313" key="1">
    <source>
        <dbReference type="EMBL" id="TLE04943.1"/>
    </source>
</evidence>
<organism evidence="1 2">
    <name type="scientific">Helicobacter bilis</name>
    <dbReference type="NCBI Taxonomy" id="37372"/>
    <lineage>
        <taxon>Bacteria</taxon>
        <taxon>Pseudomonadati</taxon>
        <taxon>Campylobacterota</taxon>
        <taxon>Epsilonproteobacteria</taxon>
        <taxon>Campylobacterales</taxon>
        <taxon>Helicobacteraceae</taxon>
        <taxon>Helicobacter</taxon>
    </lineage>
</organism>
<accession>A0A6D2CAZ2</accession>
<proteinExistence type="predicted"/>
<dbReference type="AlphaFoldDB" id="A0A6D2CAZ2"/>